<gene>
    <name evidence="1" type="ORF">SAMN05216576_11964</name>
</gene>
<accession>A0A1G6VKJ6</accession>
<dbReference type="GeneID" id="83643727"/>
<evidence type="ECO:0000313" key="1">
    <source>
        <dbReference type="EMBL" id="SDD53913.1"/>
    </source>
</evidence>
<proteinExistence type="predicted"/>
<dbReference type="AlphaFoldDB" id="A0A1G6VKJ6"/>
<keyword evidence="2" id="KW-1185">Reference proteome</keyword>
<protein>
    <submittedName>
        <fullName evidence="1">Uncharacterized protein</fullName>
    </submittedName>
</protein>
<sequence>MRLLMQFSACLGLGLVVAVMILIGLMFCGWFNLIDGLLLTGKPLASLSLMVLPDGFWNALTGIQDAAQNSTLRSFLSLCAALGQVGLLLALGFMRLWYRA</sequence>
<dbReference type="EMBL" id="FMZQ01000019">
    <property type="protein sequence ID" value="SDD53913.1"/>
    <property type="molecule type" value="Genomic_DNA"/>
</dbReference>
<dbReference type="RefSeq" id="WP_017675791.1">
    <property type="nucleotide sequence ID" value="NZ_FMZQ01000019.1"/>
</dbReference>
<name>A0A1G6VKJ6_9GAMM</name>
<dbReference type="Proteomes" id="UP000199467">
    <property type="component" value="Unassembled WGS sequence"/>
</dbReference>
<organism evidence="1 2">
    <name type="scientific">Ectopseudomonas chengduensis</name>
    <dbReference type="NCBI Taxonomy" id="489632"/>
    <lineage>
        <taxon>Bacteria</taxon>
        <taxon>Pseudomonadati</taxon>
        <taxon>Pseudomonadota</taxon>
        <taxon>Gammaproteobacteria</taxon>
        <taxon>Pseudomonadales</taxon>
        <taxon>Pseudomonadaceae</taxon>
        <taxon>Ectopseudomonas</taxon>
    </lineage>
</organism>
<reference evidence="2" key="1">
    <citation type="submission" date="2016-10" db="EMBL/GenBank/DDBJ databases">
        <authorList>
            <person name="Varghese N."/>
            <person name="Submissions S."/>
        </authorList>
    </citation>
    <scope>NUCLEOTIDE SEQUENCE [LARGE SCALE GENOMIC DNA]</scope>
    <source>
        <strain evidence="2">DSM 26382</strain>
    </source>
</reference>
<evidence type="ECO:0000313" key="2">
    <source>
        <dbReference type="Proteomes" id="UP000199467"/>
    </source>
</evidence>